<gene>
    <name evidence="2" type="ORF">FSB_LOCUS5459</name>
</gene>
<feature type="region of interest" description="Disordered" evidence="1">
    <location>
        <begin position="361"/>
        <end position="557"/>
    </location>
</feature>
<feature type="compositionally biased region" description="Polar residues" evidence="1">
    <location>
        <begin position="482"/>
        <end position="493"/>
    </location>
</feature>
<evidence type="ECO:0000256" key="1">
    <source>
        <dbReference type="SAM" id="MobiDB-lite"/>
    </source>
</evidence>
<dbReference type="AlphaFoldDB" id="A0A2N9EF26"/>
<organism evidence="2">
    <name type="scientific">Fagus sylvatica</name>
    <name type="common">Beechnut</name>
    <dbReference type="NCBI Taxonomy" id="28930"/>
    <lineage>
        <taxon>Eukaryota</taxon>
        <taxon>Viridiplantae</taxon>
        <taxon>Streptophyta</taxon>
        <taxon>Embryophyta</taxon>
        <taxon>Tracheophyta</taxon>
        <taxon>Spermatophyta</taxon>
        <taxon>Magnoliopsida</taxon>
        <taxon>eudicotyledons</taxon>
        <taxon>Gunneridae</taxon>
        <taxon>Pentapetalae</taxon>
        <taxon>rosids</taxon>
        <taxon>fabids</taxon>
        <taxon>Fagales</taxon>
        <taxon>Fagaceae</taxon>
        <taxon>Fagus</taxon>
    </lineage>
</organism>
<reference evidence="2" key="1">
    <citation type="submission" date="2018-02" db="EMBL/GenBank/DDBJ databases">
        <authorList>
            <person name="Cohen D.B."/>
            <person name="Kent A.D."/>
        </authorList>
    </citation>
    <scope>NUCLEOTIDE SEQUENCE</scope>
</reference>
<feature type="compositionally biased region" description="Basic and acidic residues" evidence="1">
    <location>
        <begin position="399"/>
        <end position="418"/>
    </location>
</feature>
<dbReference type="GO" id="GO:0031213">
    <property type="term" value="C:RSF complex"/>
    <property type="evidence" value="ECO:0007669"/>
    <property type="project" value="InterPro"/>
</dbReference>
<name>A0A2N9EF26_FAGSY</name>
<feature type="compositionally biased region" description="Acidic residues" evidence="1">
    <location>
        <begin position="447"/>
        <end position="456"/>
    </location>
</feature>
<feature type="compositionally biased region" description="Basic and acidic residues" evidence="1">
    <location>
        <begin position="364"/>
        <end position="374"/>
    </location>
</feature>
<evidence type="ECO:0008006" key="3">
    <source>
        <dbReference type="Google" id="ProtNLM"/>
    </source>
</evidence>
<proteinExistence type="predicted"/>
<evidence type="ECO:0000313" key="2">
    <source>
        <dbReference type="EMBL" id="SPC77577.1"/>
    </source>
</evidence>
<accession>A0A2N9EF26</accession>
<sequence length="557" mass="60971">MNGGRRTRAATASEAVGKETLPVVKEESAEEPMVVLDESHLESEVAKLRGRWELASVLNFLSVFEPVIGSGLKLSAEEIEMALIKPNSLLAKLHILLLKGIPPVSKNLNGSDAWVTVLCKKLDTWWPWVAEGEIPLVAAKGEEIPRYKQLDSTNRLLILKALCELRAHQDDTVSYVNDALKEGNQISSFRKDKIGGDGNGTSYWYDGNKTIGYRLYRELNIYPSKRNSKGKGCLTPPAISSQWETLATNLDEFRKVVDELSGSKVVAEVDVSKTIETDAIPVLEKLQKNKDRALETKATARNAPKLILRSLLRLELLALVALVGLPLDIPADGSYHIYCDRAALLSDCELETLSQWVVGGGDVGKGKTTDERKGSQYGRNGIASNVGQEMDTDSQETDTDSHETDTDSKDSFGKKGDSQETDTDSSFGKKGDSMDNDTANDMLQEVGIDDENDNDDYCGKKDDDIDDGSDLGNSEADRNHATLDSQKPSNFTSHPVVETRSLGAKNRLRQRPTHNSALDSLVVPDSDDENLPENTNKEISGDQSSSPGTDAEEVRDS</sequence>
<protein>
    <recommendedName>
        <fullName evidence="3">DDT domain-containing protein</fullName>
    </recommendedName>
</protein>
<dbReference type="InterPro" id="IPR028938">
    <property type="entry name" value="Rsf1-like"/>
</dbReference>
<dbReference type="EMBL" id="OIVN01000280">
    <property type="protein sequence ID" value="SPC77577.1"/>
    <property type="molecule type" value="Genomic_DNA"/>
</dbReference>
<dbReference type="GO" id="GO:0006355">
    <property type="term" value="P:regulation of DNA-templated transcription"/>
    <property type="evidence" value="ECO:0007669"/>
    <property type="project" value="InterPro"/>
</dbReference>
<dbReference type="PANTHER" id="PTHR14296">
    <property type="entry name" value="REMODELING AND SPACING FACTOR 1"/>
    <property type="match status" value="1"/>
</dbReference>
<dbReference type="PANTHER" id="PTHR14296:SF12">
    <property type="entry name" value="DDT DOMAIN-CONTAINING PROTEIN DDR4 ISOFORM X1"/>
    <property type="match status" value="1"/>
</dbReference>